<organism evidence="1">
    <name type="scientific">uncultured Caudovirales phage</name>
    <dbReference type="NCBI Taxonomy" id="2100421"/>
    <lineage>
        <taxon>Viruses</taxon>
        <taxon>Duplodnaviria</taxon>
        <taxon>Heunggongvirae</taxon>
        <taxon>Uroviricota</taxon>
        <taxon>Caudoviricetes</taxon>
        <taxon>Peduoviridae</taxon>
        <taxon>Maltschvirus</taxon>
        <taxon>Maltschvirus maltsch</taxon>
    </lineage>
</organism>
<dbReference type="EMBL" id="LR798458">
    <property type="protein sequence ID" value="CAB5238422.1"/>
    <property type="molecule type" value="Genomic_DNA"/>
</dbReference>
<name>A0A6J7XL40_9CAUD</name>
<proteinExistence type="predicted"/>
<reference evidence="1" key="1">
    <citation type="submission" date="2020-05" db="EMBL/GenBank/DDBJ databases">
        <authorList>
            <person name="Chiriac C."/>
            <person name="Salcher M."/>
            <person name="Ghai R."/>
            <person name="Kavagutti S V."/>
        </authorList>
    </citation>
    <scope>NUCLEOTIDE SEQUENCE</scope>
</reference>
<gene>
    <name evidence="1" type="ORF">UFOVP164_34</name>
</gene>
<sequence>MTREYQTLIGDGRAIVDVEYDIFGEPDDFEIDVTAIKYCKVDILECLEHDQILELEAKIHKHHENLMSGQADI</sequence>
<evidence type="ECO:0000313" key="1">
    <source>
        <dbReference type="EMBL" id="CAB5238422.1"/>
    </source>
</evidence>
<accession>A0A6J7XL40</accession>
<protein>
    <submittedName>
        <fullName evidence="1">Uncharacterized protein</fullName>
    </submittedName>
</protein>